<evidence type="ECO:0000256" key="4">
    <source>
        <dbReference type="ARBA" id="ARBA00022475"/>
    </source>
</evidence>
<keyword evidence="14" id="KW-1185">Reference proteome</keyword>
<dbReference type="SUPFAM" id="SSF158544">
    <property type="entry name" value="GspK insert domain-like"/>
    <property type="match status" value="1"/>
</dbReference>
<feature type="domain" description="Type 4 fimbrial biogenesis protein PilX N-terminal" evidence="11">
    <location>
        <begin position="7"/>
        <end position="56"/>
    </location>
</feature>
<evidence type="ECO:0000259" key="11">
    <source>
        <dbReference type="Pfam" id="PF14341"/>
    </source>
</evidence>
<feature type="domain" description="T2SS protein K first SAM-like" evidence="12">
    <location>
        <begin position="101"/>
        <end position="201"/>
    </location>
</feature>
<dbReference type="Proteomes" id="UP001317705">
    <property type="component" value="Chromosome"/>
</dbReference>
<evidence type="ECO:0000256" key="9">
    <source>
        <dbReference type="ARBA" id="ARBA00023136"/>
    </source>
</evidence>
<keyword evidence="4" id="KW-1003">Cell membrane</keyword>
<proteinExistence type="inferred from homology"/>
<dbReference type="Gene3D" id="3.30.1300.30">
    <property type="entry name" value="GSPII I/J protein-like"/>
    <property type="match status" value="1"/>
</dbReference>
<dbReference type="InterPro" id="IPR025746">
    <property type="entry name" value="PilX_N_dom"/>
</dbReference>
<evidence type="ECO:0000259" key="12">
    <source>
        <dbReference type="Pfam" id="PF21687"/>
    </source>
</evidence>
<evidence type="ECO:0000256" key="3">
    <source>
        <dbReference type="ARBA" id="ARBA00022448"/>
    </source>
</evidence>
<dbReference type="EMBL" id="AP027151">
    <property type="protein sequence ID" value="BDV44774.1"/>
    <property type="molecule type" value="Genomic_DNA"/>
</dbReference>
<protein>
    <submittedName>
        <fullName evidence="13">Type II secretion system protein K</fullName>
    </submittedName>
</protein>
<keyword evidence="8" id="KW-1133">Transmembrane helix</keyword>
<evidence type="ECO:0000313" key="14">
    <source>
        <dbReference type="Proteomes" id="UP001317705"/>
    </source>
</evidence>
<dbReference type="InterPro" id="IPR005628">
    <property type="entry name" value="GspK"/>
</dbReference>
<evidence type="ECO:0000256" key="6">
    <source>
        <dbReference type="ARBA" id="ARBA00022692"/>
    </source>
</evidence>
<dbReference type="Pfam" id="PF14341">
    <property type="entry name" value="PilX_N"/>
    <property type="match status" value="1"/>
</dbReference>
<dbReference type="Pfam" id="PF21687">
    <property type="entry name" value="T2SSK_1st"/>
    <property type="match status" value="1"/>
</dbReference>
<dbReference type="InterPro" id="IPR010994">
    <property type="entry name" value="RuvA_2-like"/>
</dbReference>
<gene>
    <name evidence="13" type="primary">gspK</name>
    <name evidence="13" type="ORF">GURASL_36970</name>
</gene>
<dbReference type="NCBIfam" id="NF037980">
    <property type="entry name" value="T2SS_GspK"/>
    <property type="match status" value="1"/>
</dbReference>
<dbReference type="Pfam" id="PF03934">
    <property type="entry name" value="T2SSK"/>
    <property type="match status" value="1"/>
</dbReference>
<keyword evidence="9" id="KW-0472">Membrane</keyword>
<organism evidence="13 14">
    <name type="scientific">Geotalea uraniireducens</name>
    <dbReference type="NCBI Taxonomy" id="351604"/>
    <lineage>
        <taxon>Bacteria</taxon>
        <taxon>Pseudomonadati</taxon>
        <taxon>Thermodesulfobacteriota</taxon>
        <taxon>Desulfuromonadia</taxon>
        <taxon>Geobacterales</taxon>
        <taxon>Geobacteraceae</taxon>
        <taxon>Geotalea</taxon>
    </lineage>
</organism>
<evidence type="ECO:0000256" key="8">
    <source>
        <dbReference type="ARBA" id="ARBA00022989"/>
    </source>
</evidence>
<accession>A0ABM8EQP3</accession>
<dbReference type="RefSeq" id="WP_282000863.1">
    <property type="nucleotide sequence ID" value="NZ_AP027151.1"/>
</dbReference>
<name>A0ABM8EQP3_9BACT</name>
<evidence type="ECO:0000256" key="1">
    <source>
        <dbReference type="ARBA" id="ARBA00004533"/>
    </source>
</evidence>
<keyword evidence="3" id="KW-0813">Transport</keyword>
<evidence type="ECO:0000256" key="7">
    <source>
        <dbReference type="ARBA" id="ARBA00022927"/>
    </source>
</evidence>
<dbReference type="SUPFAM" id="SSF47781">
    <property type="entry name" value="RuvA domain 2-like"/>
    <property type="match status" value="1"/>
</dbReference>
<evidence type="ECO:0000256" key="5">
    <source>
        <dbReference type="ARBA" id="ARBA00022519"/>
    </source>
</evidence>
<sequence length="302" mass="32946">MSVRNERGFALVLTLVVTALLIAVATEFIREAYVEMSFSRNYINQQQASLLAEGGIKGGMTLIRQFGNNTADPQFLALVGQPQQLDDERGTVSVTIEDEGGKLNLNAVTLPNGDPNSAYDAVEQRLLVLLGLPAELHDTLADWVDLNDAPLPDGAETNYYRSLPTPYSAKNGPFDTFGELGLVKGITPPILNGLRGYCTVYGPDYPININTAPAKVLLALDGDMNDTLVKEIIDRRNTKPFTSTGELSNLAGMDRIFPRISGIIRVSGTVYRLVAEASVGEVKRIAEAVVTTDGNYLYWREY</sequence>
<feature type="domain" description="T2SS protein K second SAM-like" evidence="10">
    <location>
        <begin position="207"/>
        <end position="256"/>
    </location>
</feature>
<keyword evidence="5" id="KW-0997">Cell inner membrane</keyword>
<evidence type="ECO:0000256" key="2">
    <source>
        <dbReference type="ARBA" id="ARBA00007246"/>
    </source>
</evidence>
<dbReference type="InterPro" id="IPR038072">
    <property type="entry name" value="GspK_central_sf"/>
</dbReference>
<dbReference type="PANTHER" id="PTHR38831">
    <property type="entry name" value="TYPE II SECRETION SYSTEM PROTEIN K"/>
    <property type="match status" value="1"/>
</dbReference>
<dbReference type="InterPro" id="IPR049031">
    <property type="entry name" value="T2SSK_SAM-like_1st"/>
</dbReference>
<reference evidence="13 14" key="1">
    <citation type="submission" date="2022-12" db="EMBL/GenBank/DDBJ databases">
        <title>Polyphasic characterization of Geotalea uranireducens NIT-SL11 newly isolated from a complex of sewage sludge and microbially reduced graphene oxide.</title>
        <authorList>
            <person name="Xie L."/>
            <person name="Yoshida N."/>
            <person name="Meng L."/>
        </authorList>
    </citation>
    <scope>NUCLEOTIDE SEQUENCE [LARGE SCALE GENOMIC DNA]</scope>
    <source>
        <strain evidence="13 14">NIT-SL11</strain>
    </source>
</reference>
<comment type="subcellular location">
    <subcellularLocation>
        <location evidence="1">Cell inner membrane</location>
    </subcellularLocation>
</comment>
<dbReference type="PANTHER" id="PTHR38831:SF2">
    <property type="entry name" value="TYPE II SECRETION SYSTEM PROTEIN K"/>
    <property type="match status" value="1"/>
</dbReference>
<dbReference type="Gene3D" id="1.10.40.60">
    <property type="entry name" value="EpsJ-like"/>
    <property type="match status" value="2"/>
</dbReference>
<keyword evidence="6" id="KW-0812">Transmembrane</keyword>
<keyword evidence="7" id="KW-0653">Protein transport</keyword>
<comment type="similarity">
    <text evidence="2">Belongs to the GSP K family.</text>
</comment>
<evidence type="ECO:0000259" key="10">
    <source>
        <dbReference type="Pfam" id="PF03934"/>
    </source>
</evidence>
<dbReference type="InterPro" id="IPR049179">
    <property type="entry name" value="T2SSK_SAM-like_2nd"/>
</dbReference>
<evidence type="ECO:0000313" key="13">
    <source>
        <dbReference type="EMBL" id="BDV44774.1"/>
    </source>
</evidence>
<dbReference type="PIRSF" id="PIRSF002786">
    <property type="entry name" value="XcpX"/>
    <property type="match status" value="1"/>
</dbReference>